<evidence type="ECO:0000256" key="3">
    <source>
        <dbReference type="ARBA" id="ARBA00022989"/>
    </source>
</evidence>
<dbReference type="InterPro" id="IPR007016">
    <property type="entry name" value="O-antigen_ligase-rel_domated"/>
</dbReference>
<feature type="transmembrane region" description="Helical" evidence="5">
    <location>
        <begin position="177"/>
        <end position="196"/>
    </location>
</feature>
<feature type="transmembrane region" description="Helical" evidence="5">
    <location>
        <begin position="455"/>
        <end position="480"/>
    </location>
</feature>
<dbReference type="AlphaFoldDB" id="A0A2M6WTR2"/>
<organism evidence="7 8">
    <name type="scientific">Candidatus Falkowbacteria bacterium CG10_big_fil_rev_8_21_14_0_10_37_14</name>
    <dbReference type="NCBI Taxonomy" id="1974561"/>
    <lineage>
        <taxon>Bacteria</taxon>
        <taxon>Candidatus Falkowiibacteriota</taxon>
    </lineage>
</organism>
<dbReference type="Gene3D" id="1.25.40.10">
    <property type="entry name" value="Tetratricopeptide repeat domain"/>
    <property type="match status" value="1"/>
</dbReference>
<feature type="transmembrane region" description="Helical" evidence="5">
    <location>
        <begin position="399"/>
        <end position="419"/>
    </location>
</feature>
<evidence type="ECO:0000256" key="2">
    <source>
        <dbReference type="ARBA" id="ARBA00022692"/>
    </source>
</evidence>
<keyword evidence="4 5" id="KW-0472">Membrane</keyword>
<feature type="transmembrane region" description="Helical" evidence="5">
    <location>
        <begin position="252"/>
        <end position="271"/>
    </location>
</feature>
<dbReference type="InterPro" id="IPR051533">
    <property type="entry name" value="WaaL-like"/>
</dbReference>
<evidence type="ECO:0000313" key="7">
    <source>
        <dbReference type="EMBL" id="PIT96179.1"/>
    </source>
</evidence>
<dbReference type="SUPFAM" id="SSF48452">
    <property type="entry name" value="TPR-like"/>
    <property type="match status" value="1"/>
</dbReference>
<keyword evidence="2 5" id="KW-0812">Transmembrane</keyword>
<evidence type="ECO:0000313" key="8">
    <source>
        <dbReference type="Proteomes" id="UP000228533"/>
    </source>
</evidence>
<dbReference type="PANTHER" id="PTHR37422">
    <property type="entry name" value="TEICHURONIC ACID BIOSYNTHESIS PROTEIN TUAE"/>
    <property type="match status" value="1"/>
</dbReference>
<evidence type="ECO:0000256" key="5">
    <source>
        <dbReference type="SAM" id="Phobius"/>
    </source>
</evidence>
<name>A0A2M6WTR2_9BACT</name>
<gene>
    <name evidence="7" type="ORF">COT94_01795</name>
</gene>
<accession>A0A2M6WTR2</accession>
<dbReference type="InterPro" id="IPR011990">
    <property type="entry name" value="TPR-like_helical_dom_sf"/>
</dbReference>
<feature type="transmembrane region" description="Helical" evidence="5">
    <location>
        <begin position="137"/>
        <end position="157"/>
    </location>
</feature>
<feature type="transmembrane region" description="Helical" evidence="5">
    <location>
        <begin position="203"/>
        <end position="221"/>
    </location>
</feature>
<feature type="transmembrane region" description="Helical" evidence="5">
    <location>
        <begin position="46"/>
        <end position="64"/>
    </location>
</feature>
<comment type="subcellular location">
    <subcellularLocation>
        <location evidence="1">Membrane</location>
        <topology evidence="1">Multi-pass membrane protein</topology>
    </subcellularLocation>
</comment>
<dbReference type="Proteomes" id="UP000228533">
    <property type="component" value="Unassembled WGS sequence"/>
</dbReference>
<protein>
    <recommendedName>
        <fullName evidence="6">O-antigen ligase-related domain-containing protein</fullName>
    </recommendedName>
</protein>
<dbReference type="EMBL" id="PFAM01000012">
    <property type="protein sequence ID" value="PIT96179.1"/>
    <property type="molecule type" value="Genomic_DNA"/>
</dbReference>
<reference evidence="8" key="1">
    <citation type="submission" date="2017-09" db="EMBL/GenBank/DDBJ databases">
        <title>Depth-based differentiation of microbial function through sediment-hosted aquifers and enrichment of novel symbionts in the deep terrestrial subsurface.</title>
        <authorList>
            <person name="Probst A.J."/>
            <person name="Ladd B."/>
            <person name="Jarett J.K."/>
            <person name="Geller-Mcgrath D.E."/>
            <person name="Sieber C.M.K."/>
            <person name="Emerson J.B."/>
            <person name="Anantharaman K."/>
            <person name="Thomas B.C."/>
            <person name="Malmstrom R."/>
            <person name="Stieglmeier M."/>
            <person name="Klingl A."/>
            <person name="Woyke T."/>
            <person name="Ryan C.M."/>
            <person name="Banfield J.F."/>
        </authorList>
    </citation>
    <scope>NUCLEOTIDE SEQUENCE [LARGE SCALE GENOMIC DNA]</scope>
</reference>
<evidence type="ECO:0000256" key="4">
    <source>
        <dbReference type="ARBA" id="ARBA00023136"/>
    </source>
</evidence>
<dbReference type="GO" id="GO:0016020">
    <property type="term" value="C:membrane"/>
    <property type="evidence" value="ECO:0007669"/>
    <property type="project" value="UniProtKB-SubCell"/>
</dbReference>
<evidence type="ECO:0000259" key="6">
    <source>
        <dbReference type="Pfam" id="PF04932"/>
    </source>
</evidence>
<dbReference type="PANTHER" id="PTHR37422:SF13">
    <property type="entry name" value="LIPOPOLYSACCHARIDE BIOSYNTHESIS PROTEIN PA4999-RELATED"/>
    <property type="match status" value="1"/>
</dbReference>
<sequence length="764" mass="88740">MNFGLRNKIKNINWANLVISLVIFLVPLYFAFFMENFQPFDIVKQFIFRLGVLALAGIWLYRIIKKKQVVPIGKILVVWLAVVGYLLLSLTWSLFPGLSWLGNYFRQQGVFSLLFYWLFGLLVFWSITDIKQINKWLGVVVITGAFAAGYGLIQHVGLDPMPWNGDTSRIFSTFGQVNFFAHWLAMAIPLTVYWLLIPINKPWQRIAGAVVLVAELLTLLYTNSRGGWIGCAFSALVASAIYVYFNRRYLSYYLGLLLFGCVFVIVTIWQLPQLKQINYGFMNSYVHRALSIVEIKSLPNMVRFNYWNNAKDEFVNTGWNRRLFGYGKDSQEMVYRKYYRPEWAIFEEINSYPDRAHNVVIDTWLEFGLIGLLLFGGLPLYIIWSAIKRTRKADWEIKWLVIALGASVAGYFGAGFVGFQMVGVYVYYFFVLGLLTWLAWSEAPRQQVFINSPKNFRALILIGGTLMILLIAYGFVWRFYFADYKLMKAEKGLANNNLQQALDGAEDMLAIMPEHVYFKEKYLFYYANALPMIGSEEARKQAERNIIDEVASLSEKDVRMFSVGNGVARAYSMLGYYNDKKYYNDAEMAYENILTSASYFTSPRLDYGRMEMWRKDYNKARQVFQTGIDLLPLQDPRLETGHKASVMKTAFEFENLICSAYVYEKKYAEALPHCFKADEHLPDQSQNLKDIADIYYQLKNIEKTIEYNRRGYILYPDDPTWAFSLATLYKEKGDKKTALRYAEWVKKLDSTYKDLDKLMKELGR</sequence>
<feature type="transmembrane region" description="Helical" evidence="5">
    <location>
        <begin position="227"/>
        <end position="245"/>
    </location>
</feature>
<feature type="transmembrane region" description="Helical" evidence="5">
    <location>
        <begin position="107"/>
        <end position="125"/>
    </location>
</feature>
<evidence type="ECO:0000256" key="1">
    <source>
        <dbReference type="ARBA" id="ARBA00004141"/>
    </source>
</evidence>
<feature type="transmembrane region" description="Helical" evidence="5">
    <location>
        <begin position="76"/>
        <end position="95"/>
    </location>
</feature>
<feature type="transmembrane region" description="Helical" evidence="5">
    <location>
        <begin position="367"/>
        <end position="387"/>
    </location>
</feature>
<feature type="transmembrane region" description="Helical" evidence="5">
    <location>
        <begin position="12"/>
        <end position="34"/>
    </location>
</feature>
<comment type="caution">
    <text evidence="7">The sequence shown here is derived from an EMBL/GenBank/DDBJ whole genome shotgun (WGS) entry which is preliminary data.</text>
</comment>
<feature type="domain" description="O-antigen ligase-related" evidence="6">
    <location>
        <begin position="212"/>
        <end position="375"/>
    </location>
</feature>
<feature type="transmembrane region" description="Helical" evidence="5">
    <location>
        <begin position="425"/>
        <end position="443"/>
    </location>
</feature>
<proteinExistence type="predicted"/>
<keyword evidence="3 5" id="KW-1133">Transmembrane helix</keyword>
<dbReference type="Pfam" id="PF04932">
    <property type="entry name" value="Wzy_C"/>
    <property type="match status" value="1"/>
</dbReference>